<evidence type="ECO:0000259" key="3">
    <source>
        <dbReference type="PROSITE" id="PS51186"/>
    </source>
</evidence>
<organism evidence="4 5">
    <name type="scientific">Hymenobacter sedentarius</name>
    <dbReference type="NCBI Taxonomy" id="1411621"/>
    <lineage>
        <taxon>Bacteria</taxon>
        <taxon>Pseudomonadati</taxon>
        <taxon>Bacteroidota</taxon>
        <taxon>Cytophagia</taxon>
        <taxon>Cytophagales</taxon>
        <taxon>Hymenobacteraceae</taxon>
        <taxon>Hymenobacter</taxon>
    </lineage>
</organism>
<evidence type="ECO:0000313" key="5">
    <source>
        <dbReference type="Proteomes" id="UP000059542"/>
    </source>
</evidence>
<protein>
    <submittedName>
        <fullName evidence="4">Phosphinothricin acetyltransferase</fullName>
    </submittedName>
</protein>
<accession>A0A0U4AJT0</accession>
<keyword evidence="5" id="KW-1185">Reference proteome</keyword>
<proteinExistence type="predicted"/>
<evidence type="ECO:0000313" key="4">
    <source>
        <dbReference type="EMBL" id="ALW83733.1"/>
    </source>
</evidence>
<dbReference type="InterPro" id="IPR016181">
    <property type="entry name" value="Acyl_CoA_acyltransferase"/>
</dbReference>
<gene>
    <name evidence="4" type="ORF">AUC43_00600</name>
</gene>
<sequence length="170" mass="18223">MKILPMTAVHWPAVRTIYAEGMATGNATFATEPPTWEEWNASHLPTCRLVAVAETEPETVLGWAALTPVSGRCVYAGVGEVSVYVADGARGQGVGRALLAALVKESELNGLWTLQAGIFPENGASVHLHEANGFRQVGRRERIGQLHGQWRDTLLLERRSAVVGAAPLAS</sequence>
<dbReference type="Pfam" id="PF00583">
    <property type="entry name" value="Acetyltransf_1"/>
    <property type="match status" value="1"/>
</dbReference>
<dbReference type="Proteomes" id="UP000059542">
    <property type="component" value="Chromosome"/>
</dbReference>
<dbReference type="STRING" id="1411621.AUC43_00600"/>
<keyword evidence="2" id="KW-0012">Acyltransferase</keyword>
<dbReference type="SUPFAM" id="SSF55729">
    <property type="entry name" value="Acyl-CoA N-acyltransferases (Nat)"/>
    <property type="match status" value="1"/>
</dbReference>
<dbReference type="EMBL" id="CP013909">
    <property type="protein sequence ID" value="ALW83733.1"/>
    <property type="molecule type" value="Genomic_DNA"/>
</dbReference>
<dbReference type="PANTHER" id="PTHR43072:SF23">
    <property type="entry name" value="UPF0039 PROTEIN C11D3.02C"/>
    <property type="match status" value="1"/>
</dbReference>
<dbReference type="GO" id="GO:0016747">
    <property type="term" value="F:acyltransferase activity, transferring groups other than amino-acyl groups"/>
    <property type="evidence" value="ECO:0007669"/>
    <property type="project" value="InterPro"/>
</dbReference>
<evidence type="ECO:0000256" key="1">
    <source>
        <dbReference type="ARBA" id="ARBA00022679"/>
    </source>
</evidence>
<dbReference type="RefSeq" id="WP_068188435.1">
    <property type="nucleotide sequence ID" value="NZ_CP013909.1"/>
</dbReference>
<evidence type="ECO:0000256" key="2">
    <source>
        <dbReference type="ARBA" id="ARBA00023315"/>
    </source>
</evidence>
<reference evidence="4 5" key="1">
    <citation type="submission" date="2015-12" db="EMBL/GenBank/DDBJ databases">
        <authorList>
            <person name="Shamseldin A."/>
            <person name="Moawad H."/>
            <person name="Abd El-Rahim W.M."/>
            <person name="Sadowsky M.J."/>
        </authorList>
    </citation>
    <scope>NUCLEOTIDE SEQUENCE [LARGE SCALE GENOMIC DNA]</scope>
    <source>
        <strain evidence="4 5">DG5B</strain>
    </source>
</reference>
<dbReference type="PANTHER" id="PTHR43072">
    <property type="entry name" value="N-ACETYLTRANSFERASE"/>
    <property type="match status" value="1"/>
</dbReference>
<dbReference type="AlphaFoldDB" id="A0A0U4AJT0"/>
<feature type="domain" description="N-acetyltransferase" evidence="3">
    <location>
        <begin position="1"/>
        <end position="157"/>
    </location>
</feature>
<dbReference type="OrthoDB" id="9799096at2"/>
<dbReference type="InterPro" id="IPR000182">
    <property type="entry name" value="GNAT_dom"/>
</dbReference>
<dbReference type="KEGG" id="hyg:AUC43_00600"/>
<dbReference type="Gene3D" id="3.40.630.30">
    <property type="match status" value="1"/>
</dbReference>
<keyword evidence="1 4" id="KW-0808">Transferase</keyword>
<name>A0A0U4AJT0_9BACT</name>
<dbReference type="CDD" id="cd04301">
    <property type="entry name" value="NAT_SF"/>
    <property type="match status" value="1"/>
</dbReference>
<dbReference type="PROSITE" id="PS51186">
    <property type="entry name" value="GNAT"/>
    <property type="match status" value="1"/>
</dbReference>